<dbReference type="Proteomes" id="UP000237662">
    <property type="component" value="Unassembled WGS sequence"/>
</dbReference>
<evidence type="ECO:0000256" key="1">
    <source>
        <dbReference type="SAM" id="MobiDB-lite"/>
    </source>
</evidence>
<feature type="compositionally biased region" description="Basic residues" evidence="1">
    <location>
        <begin position="198"/>
        <end position="211"/>
    </location>
</feature>
<protein>
    <submittedName>
        <fullName evidence="2">Uncharacterized protein</fullName>
    </submittedName>
</protein>
<reference evidence="2 3" key="1">
    <citation type="submission" date="2018-02" db="EMBL/GenBank/DDBJ databases">
        <title>Genomic Encyclopedia of Archaeal and Bacterial Type Strains, Phase II (KMG-II): from individual species to whole genera.</title>
        <authorList>
            <person name="Goeker M."/>
        </authorList>
    </citation>
    <scope>NUCLEOTIDE SEQUENCE [LARGE SCALE GENOMIC DNA]</scope>
    <source>
        <strain evidence="2 3">DSM 29526</strain>
    </source>
</reference>
<keyword evidence="3" id="KW-1185">Reference proteome</keyword>
<organism evidence="2 3">
    <name type="scientific">Neolewinella xylanilytica</name>
    <dbReference type="NCBI Taxonomy" id="1514080"/>
    <lineage>
        <taxon>Bacteria</taxon>
        <taxon>Pseudomonadati</taxon>
        <taxon>Bacteroidota</taxon>
        <taxon>Saprospiria</taxon>
        <taxon>Saprospirales</taxon>
        <taxon>Lewinellaceae</taxon>
        <taxon>Neolewinella</taxon>
    </lineage>
</organism>
<accession>A0A2S6I8F0</accession>
<dbReference type="AlphaFoldDB" id="A0A2S6I8F0"/>
<sequence length="232" mass="26161">MMMFCPKFHVDKIAHRGSLRNRLFWWLARGSGFGFTRINYVELRFASLGTDWCWAPDITDYRMRCAPSLVARVQELQLWGVLCHPQSILKGEIGRRWISATRPEVPRAKRPEPIKKSVPKPPKAAAERICQIRIEHPAHERSELSRAAANSVPHSFTNSPIKKPPLHQSGAGATYHTRQIVVTPPRRSGLPARFHGPAGRRPRRRRRRGRPGCRAGCRSAAFASRAAAGRAS</sequence>
<dbReference type="EMBL" id="PTJC01000005">
    <property type="protein sequence ID" value="PPK87777.1"/>
    <property type="molecule type" value="Genomic_DNA"/>
</dbReference>
<feature type="region of interest" description="Disordered" evidence="1">
    <location>
        <begin position="140"/>
        <end position="172"/>
    </location>
</feature>
<gene>
    <name evidence="2" type="ORF">CLV84_0729</name>
</gene>
<evidence type="ECO:0000313" key="3">
    <source>
        <dbReference type="Proteomes" id="UP000237662"/>
    </source>
</evidence>
<feature type="compositionally biased region" description="Low complexity" evidence="1">
    <location>
        <begin position="212"/>
        <end position="232"/>
    </location>
</feature>
<comment type="caution">
    <text evidence="2">The sequence shown here is derived from an EMBL/GenBank/DDBJ whole genome shotgun (WGS) entry which is preliminary data.</text>
</comment>
<name>A0A2S6I8F0_9BACT</name>
<evidence type="ECO:0000313" key="2">
    <source>
        <dbReference type="EMBL" id="PPK87777.1"/>
    </source>
</evidence>
<proteinExistence type="predicted"/>
<feature type="region of interest" description="Disordered" evidence="1">
    <location>
        <begin position="186"/>
        <end position="232"/>
    </location>
</feature>